<evidence type="ECO:0000259" key="6">
    <source>
        <dbReference type="PROSITE" id="PS51471"/>
    </source>
</evidence>
<organism evidence="7 8">
    <name type="scientific">Acrasis kona</name>
    <dbReference type="NCBI Taxonomy" id="1008807"/>
    <lineage>
        <taxon>Eukaryota</taxon>
        <taxon>Discoba</taxon>
        <taxon>Heterolobosea</taxon>
        <taxon>Tetramitia</taxon>
        <taxon>Eutetramitia</taxon>
        <taxon>Acrasidae</taxon>
        <taxon>Acrasis</taxon>
    </lineage>
</organism>
<dbReference type="InterPro" id="IPR027450">
    <property type="entry name" value="AlkB-like"/>
</dbReference>
<feature type="binding site" evidence="5">
    <location>
        <position position="227"/>
    </location>
    <ligand>
        <name>Fe cation</name>
        <dbReference type="ChEBI" id="CHEBI:24875"/>
        <note>catalytic</note>
    </ligand>
</feature>
<gene>
    <name evidence="7" type="ORF">AKO1_004214</name>
</gene>
<dbReference type="Gene3D" id="2.60.120.590">
    <property type="entry name" value="Alpha-ketoglutarate-dependent dioxygenase AlkB-like"/>
    <property type="match status" value="1"/>
</dbReference>
<dbReference type="GO" id="GO:0035515">
    <property type="term" value="F:oxidative RNA demethylase activity"/>
    <property type="evidence" value="ECO:0007669"/>
    <property type="project" value="TreeGrafter"/>
</dbReference>
<evidence type="ECO:0000256" key="3">
    <source>
        <dbReference type="ARBA" id="ARBA00023002"/>
    </source>
</evidence>
<proteinExistence type="predicted"/>
<dbReference type="GO" id="GO:0005737">
    <property type="term" value="C:cytoplasm"/>
    <property type="evidence" value="ECO:0007669"/>
    <property type="project" value="TreeGrafter"/>
</dbReference>
<evidence type="ECO:0000313" key="7">
    <source>
        <dbReference type="EMBL" id="KAL0476255.1"/>
    </source>
</evidence>
<feature type="binding site" evidence="5">
    <location>
        <position position="283"/>
    </location>
    <ligand>
        <name>Fe cation</name>
        <dbReference type="ChEBI" id="CHEBI:24875"/>
        <note>catalytic</note>
    </ligand>
</feature>
<evidence type="ECO:0000313" key="8">
    <source>
        <dbReference type="Proteomes" id="UP001431209"/>
    </source>
</evidence>
<evidence type="ECO:0000256" key="4">
    <source>
        <dbReference type="ARBA" id="ARBA00023004"/>
    </source>
</evidence>
<dbReference type="PANTHER" id="PTHR16557:SF2">
    <property type="entry name" value="NUCLEIC ACID DIOXYGENASE ALKBH1"/>
    <property type="match status" value="1"/>
</dbReference>
<keyword evidence="1 5" id="KW-0479">Metal-binding</keyword>
<dbReference type="AlphaFoldDB" id="A0AAW2YGN9"/>
<keyword evidence="3" id="KW-0560">Oxidoreductase</keyword>
<dbReference type="GO" id="GO:0005634">
    <property type="term" value="C:nucleus"/>
    <property type="evidence" value="ECO:0007669"/>
    <property type="project" value="TreeGrafter"/>
</dbReference>
<dbReference type="PANTHER" id="PTHR16557">
    <property type="entry name" value="ALKYLATED DNA REPAIR PROTEIN ALKB-RELATED"/>
    <property type="match status" value="1"/>
</dbReference>
<comment type="cofactor">
    <cofactor evidence="5">
        <name>Fe(2+)</name>
        <dbReference type="ChEBI" id="CHEBI:29033"/>
    </cofactor>
    <text evidence="5">Binds 1 Fe(2+) ion per subunit.</text>
</comment>
<dbReference type="SUPFAM" id="SSF51197">
    <property type="entry name" value="Clavaminate synthase-like"/>
    <property type="match status" value="1"/>
</dbReference>
<dbReference type="GO" id="GO:0035516">
    <property type="term" value="F:broad specificity oxidative DNA demethylase activity"/>
    <property type="evidence" value="ECO:0007669"/>
    <property type="project" value="TreeGrafter"/>
</dbReference>
<dbReference type="Pfam" id="PF13532">
    <property type="entry name" value="2OG-FeII_Oxy_2"/>
    <property type="match status" value="1"/>
</dbReference>
<evidence type="ECO:0000256" key="5">
    <source>
        <dbReference type="PIRSR" id="PIRSR604574-2"/>
    </source>
</evidence>
<reference evidence="7 8" key="1">
    <citation type="submission" date="2024-03" db="EMBL/GenBank/DDBJ databases">
        <title>The Acrasis kona genome and developmental transcriptomes reveal deep origins of eukaryotic multicellular pathways.</title>
        <authorList>
            <person name="Sheikh S."/>
            <person name="Fu C.-J."/>
            <person name="Brown M.W."/>
            <person name="Baldauf S.L."/>
        </authorList>
    </citation>
    <scope>NUCLEOTIDE SEQUENCE [LARGE SCALE GENOMIC DNA]</scope>
    <source>
        <strain evidence="7 8">ATCC MYA-3509</strain>
    </source>
</reference>
<name>A0AAW2YGN9_9EUKA</name>
<sequence length="328" mass="37981">MLTTQAMMAPQPTQDAEENVYRVVERIYKQHYYTPPNRTKPVAMPLPDLSKVVDFEASHPNLFEIDLKENQHYIDSLQAYNRECSGLDLPPLEQWRVYGLKGYDGFMYIRRLIAPEQQYYWMERCIKDYPNPPNITNLKALYGDDAGTDLWLRRKEPDSMLNKLAWCTLGYQYDWTPRKYHKQQPVAFPPDIASLTTLVAHATGSGPYLPEAAIVNYYKKDGNMGGHLDNAEYEMKKPIVSISFGCDAIFLLGGETRAIEPIPLLLRSGDVMIMGGRSRYCYHGIARVMSDNTPEHIKHCEQEEYKDLCSYMKGRRLNINTRQVFERE</sequence>
<dbReference type="GO" id="GO:0008198">
    <property type="term" value="F:ferrous iron binding"/>
    <property type="evidence" value="ECO:0007669"/>
    <property type="project" value="TreeGrafter"/>
</dbReference>
<dbReference type="InterPro" id="IPR004574">
    <property type="entry name" value="Alkb"/>
</dbReference>
<dbReference type="InterPro" id="IPR037151">
    <property type="entry name" value="AlkB-like_sf"/>
</dbReference>
<dbReference type="GO" id="GO:0035513">
    <property type="term" value="P:oxidative RNA demethylation"/>
    <property type="evidence" value="ECO:0007669"/>
    <property type="project" value="TreeGrafter"/>
</dbReference>
<evidence type="ECO:0000256" key="1">
    <source>
        <dbReference type="ARBA" id="ARBA00022723"/>
    </source>
</evidence>
<feature type="binding site" evidence="5">
    <location>
        <position position="229"/>
    </location>
    <ligand>
        <name>Fe cation</name>
        <dbReference type="ChEBI" id="CHEBI:24875"/>
        <note>catalytic</note>
    </ligand>
</feature>
<evidence type="ECO:0000256" key="2">
    <source>
        <dbReference type="ARBA" id="ARBA00022964"/>
    </source>
</evidence>
<dbReference type="PROSITE" id="PS51471">
    <property type="entry name" value="FE2OG_OXY"/>
    <property type="match status" value="1"/>
</dbReference>
<dbReference type="EMBL" id="JAOPGA020000001">
    <property type="protein sequence ID" value="KAL0476255.1"/>
    <property type="molecule type" value="Genomic_DNA"/>
</dbReference>
<keyword evidence="4 5" id="KW-0408">Iron</keyword>
<accession>A0AAW2YGN9</accession>
<keyword evidence="2" id="KW-0223">Dioxygenase</keyword>
<comment type="caution">
    <text evidence="7">The sequence shown here is derived from an EMBL/GenBank/DDBJ whole genome shotgun (WGS) entry which is preliminary data.</text>
</comment>
<protein>
    <submittedName>
        <fullName evidence="7">AlkB</fullName>
    </submittedName>
</protein>
<feature type="domain" description="Fe2OG dioxygenase" evidence="6">
    <location>
        <begin position="209"/>
        <end position="325"/>
    </location>
</feature>
<dbReference type="InterPro" id="IPR005123">
    <property type="entry name" value="Oxoglu/Fe-dep_dioxygenase_dom"/>
</dbReference>
<dbReference type="Proteomes" id="UP001431209">
    <property type="component" value="Unassembled WGS sequence"/>
</dbReference>
<keyword evidence="8" id="KW-1185">Reference proteome</keyword>